<dbReference type="InterPro" id="IPR016039">
    <property type="entry name" value="Thiolase-like"/>
</dbReference>
<protein>
    <recommendedName>
        <fullName evidence="1">Thiolase C-terminal domain-containing protein</fullName>
    </recommendedName>
</protein>
<dbReference type="SUPFAM" id="SSF53901">
    <property type="entry name" value="Thiolase-like"/>
    <property type="match status" value="1"/>
</dbReference>
<dbReference type="AlphaFoldDB" id="A0A645ISN7"/>
<feature type="domain" description="Thiolase C-terminal" evidence="1">
    <location>
        <begin position="11"/>
        <end position="148"/>
    </location>
</feature>
<reference evidence="2" key="1">
    <citation type="submission" date="2019-08" db="EMBL/GenBank/DDBJ databases">
        <authorList>
            <person name="Kucharzyk K."/>
            <person name="Murdoch R.W."/>
            <person name="Higgins S."/>
            <person name="Loffler F."/>
        </authorList>
    </citation>
    <scope>NUCLEOTIDE SEQUENCE</scope>
</reference>
<dbReference type="PANTHER" id="PTHR42870">
    <property type="entry name" value="ACETYL-COA C-ACETYLTRANSFERASE"/>
    <property type="match status" value="1"/>
</dbReference>
<dbReference type="PANTHER" id="PTHR42870:SF6">
    <property type="entry name" value="ACETYL-COA C-ACYLTRANSFERASE"/>
    <property type="match status" value="1"/>
</dbReference>
<evidence type="ECO:0000259" key="1">
    <source>
        <dbReference type="Pfam" id="PF22691"/>
    </source>
</evidence>
<dbReference type="InterPro" id="IPR055140">
    <property type="entry name" value="Thiolase_C_2"/>
</dbReference>
<evidence type="ECO:0000313" key="2">
    <source>
        <dbReference type="EMBL" id="MPN53832.1"/>
    </source>
</evidence>
<dbReference type="Gene3D" id="3.40.47.10">
    <property type="match status" value="1"/>
</dbReference>
<organism evidence="2">
    <name type="scientific">bioreactor metagenome</name>
    <dbReference type="NCBI Taxonomy" id="1076179"/>
    <lineage>
        <taxon>unclassified sequences</taxon>
        <taxon>metagenomes</taxon>
        <taxon>ecological metagenomes</taxon>
    </lineage>
</organism>
<comment type="caution">
    <text evidence="2">The sequence shown here is derived from an EMBL/GenBank/DDBJ whole genome shotgun (WGS) entry which is preliminary data.</text>
</comment>
<dbReference type="Pfam" id="PF22691">
    <property type="entry name" value="Thiolase_C_1"/>
    <property type="match status" value="1"/>
</dbReference>
<gene>
    <name evidence="2" type="ORF">SDC9_201499</name>
</gene>
<sequence>MPAKAEVLGFGQGQDALALADRAEISGLNATKKALNNAIKMSKLSIKNIDAAEVHDCFSIAEILAVEDLGFCPKGMGGKWIASGSATFGAKVVINPSGGLKACGHPVGATGVKQIAFLSQQIAAGKFAHALSHNVGGSGATAVVHILGPAAAVKGIKK</sequence>
<name>A0A645ISN7_9ZZZZ</name>
<proteinExistence type="predicted"/>
<accession>A0A645ISN7</accession>
<dbReference type="GO" id="GO:0016746">
    <property type="term" value="F:acyltransferase activity"/>
    <property type="evidence" value="ECO:0007669"/>
    <property type="project" value="InterPro"/>
</dbReference>
<dbReference type="EMBL" id="VSSQ01121392">
    <property type="protein sequence ID" value="MPN53832.1"/>
    <property type="molecule type" value="Genomic_DNA"/>
</dbReference>